<dbReference type="AlphaFoldDB" id="A0A484F2T4"/>
<keyword evidence="11" id="KW-1185">Reference proteome</keyword>
<name>A0A484F2T4_9EURY</name>
<dbReference type="GO" id="GO:0033178">
    <property type="term" value="C:proton-transporting two-sector ATPase complex, catalytic domain"/>
    <property type="evidence" value="ECO:0007669"/>
    <property type="project" value="InterPro"/>
</dbReference>
<comment type="subunit">
    <text evidence="8">Has multiple subunits with at least A(3), B(3), C, D, E, F, H, I and proteolipid K(x).</text>
</comment>
<dbReference type="NCBIfam" id="NF002629">
    <property type="entry name" value="PRK02292.1"/>
    <property type="match status" value="1"/>
</dbReference>
<dbReference type="HAMAP" id="MF_00311">
    <property type="entry name" value="ATP_synth_E_arch"/>
    <property type="match status" value="1"/>
</dbReference>
<dbReference type="GO" id="GO:0005886">
    <property type="term" value="C:plasma membrane"/>
    <property type="evidence" value="ECO:0007669"/>
    <property type="project" value="UniProtKB-SubCell"/>
</dbReference>
<evidence type="ECO:0000256" key="3">
    <source>
        <dbReference type="ARBA" id="ARBA00022475"/>
    </source>
</evidence>
<keyword evidence="5 8" id="KW-0406">Ion transport</keyword>
<dbReference type="GO" id="GO:0046961">
    <property type="term" value="F:proton-transporting ATPase activity, rotational mechanism"/>
    <property type="evidence" value="ECO:0007669"/>
    <property type="project" value="InterPro"/>
</dbReference>
<accession>A0A484F2T4</accession>
<keyword evidence="2 8" id="KW-0813">Transport</keyword>
<evidence type="ECO:0000256" key="8">
    <source>
        <dbReference type="HAMAP-Rule" id="MF_00311"/>
    </source>
</evidence>
<feature type="coiled-coil region" evidence="9">
    <location>
        <begin position="41"/>
        <end position="68"/>
    </location>
</feature>
<evidence type="ECO:0000256" key="6">
    <source>
        <dbReference type="ARBA" id="ARBA00023136"/>
    </source>
</evidence>
<evidence type="ECO:0000256" key="1">
    <source>
        <dbReference type="ARBA" id="ARBA00005901"/>
    </source>
</evidence>
<keyword evidence="4 8" id="KW-0375">Hydrogen ion transport</keyword>
<evidence type="ECO:0000256" key="4">
    <source>
        <dbReference type="ARBA" id="ARBA00022781"/>
    </source>
</evidence>
<dbReference type="Gene3D" id="3.30.2320.30">
    <property type="entry name" value="ATP synthase, E subunit, C-terminal"/>
    <property type="match status" value="1"/>
</dbReference>
<keyword evidence="3 8" id="KW-1003">Cell membrane</keyword>
<dbReference type="InterPro" id="IPR038495">
    <property type="entry name" value="ATPase_E_C"/>
</dbReference>
<dbReference type="Pfam" id="PF01991">
    <property type="entry name" value="vATP-synt_E"/>
    <property type="match status" value="1"/>
</dbReference>
<organism evidence="10 11">
    <name type="scientific">Methanimicrococcus blatticola</name>
    <dbReference type="NCBI Taxonomy" id="91560"/>
    <lineage>
        <taxon>Archaea</taxon>
        <taxon>Methanobacteriati</taxon>
        <taxon>Methanobacteriota</taxon>
        <taxon>Stenosarchaea group</taxon>
        <taxon>Methanomicrobia</taxon>
        <taxon>Methanosarcinales</taxon>
        <taxon>Methanosarcinaceae</taxon>
        <taxon>Methanimicrococcus</taxon>
    </lineage>
</organism>
<reference evidence="10 11" key="1">
    <citation type="submission" date="2019-03" db="EMBL/GenBank/DDBJ databases">
        <title>Genomic Encyclopedia of Type Strains, Phase IV (KMG-IV): sequencing the most valuable type-strain genomes for metagenomic binning, comparative biology and taxonomic classification.</title>
        <authorList>
            <person name="Goeker M."/>
        </authorList>
    </citation>
    <scope>NUCLEOTIDE SEQUENCE [LARGE SCALE GENOMIC DNA]</scope>
    <source>
        <strain evidence="10 11">DSM 13328</strain>
    </source>
</reference>
<comment type="similarity">
    <text evidence="1 8">Belongs to the V-ATPase E subunit family.</text>
</comment>
<protein>
    <recommendedName>
        <fullName evidence="8">A-type ATP synthase subunit E</fullName>
    </recommendedName>
</protein>
<keyword evidence="9" id="KW-0175">Coiled coil</keyword>
<keyword evidence="7 8" id="KW-0066">ATP synthesis</keyword>
<sequence length="183" mass="20536">MGLEIVLNDITEGAKADVRRINDEAKSTSDLIIEEARQASKEALGSRLAEVEEKLEQQRQQVLSSANLEVKRIALNKRKTLLDQVYGQALERIEDLPADKNEEYLKALIEANEKDGHRIYSNKKSEKIVKKLSSLEYGGNIDCIGGIVIENKEGTVRLDFTYDLIIKSAYDRSLKSISDILNG</sequence>
<evidence type="ECO:0000256" key="7">
    <source>
        <dbReference type="ARBA" id="ARBA00023310"/>
    </source>
</evidence>
<evidence type="ECO:0000256" key="5">
    <source>
        <dbReference type="ARBA" id="ARBA00023065"/>
    </source>
</evidence>
<evidence type="ECO:0000256" key="2">
    <source>
        <dbReference type="ARBA" id="ARBA00022448"/>
    </source>
</evidence>
<dbReference type="InterPro" id="IPR002842">
    <property type="entry name" value="ATPase_V1_Esu"/>
</dbReference>
<dbReference type="GO" id="GO:0042777">
    <property type="term" value="P:proton motive force-driven plasma membrane ATP synthesis"/>
    <property type="evidence" value="ECO:0007669"/>
    <property type="project" value="UniProtKB-UniRule"/>
</dbReference>
<comment type="subcellular location">
    <subcellularLocation>
        <location evidence="8">Cell membrane</location>
        <topology evidence="8">Peripheral membrane protein</topology>
    </subcellularLocation>
</comment>
<dbReference type="EMBL" id="SNYS01000010">
    <property type="protein sequence ID" value="TDQ67814.1"/>
    <property type="molecule type" value="Genomic_DNA"/>
</dbReference>
<dbReference type="SUPFAM" id="SSF160527">
    <property type="entry name" value="V-type ATPase subunit E-like"/>
    <property type="match status" value="1"/>
</dbReference>
<dbReference type="Proteomes" id="UP000294855">
    <property type="component" value="Unassembled WGS sequence"/>
</dbReference>
<dbReference type="GO" id="GO:0005524">
    <property type="term" value="F:ATP binding"/>
    <property type="evidence" value="ECO:0007669"/>
    <property type="project" value="UniProtKB-UniRule"/>
</dbReference>
<evidence type="ECO:0000313" key="11">
    <source>
        <dbReference type="Proteomes" id="UP000294855"/>
    </source>
</evidence>
<dbReference type="RefSeq" id="WP_133517818.1">
    <property type="nucleotide sequence ID" value="NZ_JAHDUW010000001.1"/>
</dbReference>
<dbReference type="OrthoDB" id="4691at2157"/>
<evidence type="ECO:0000256" key="9">
    <source>
        <dbReference type="SAM" id="Coils"/>
    </source>
</evidence>
<evidence type="ECO:0000313" key="10">
    <source>
        <dbReference type="EMBL" id="TDQ67814.1"/>
    </source>
</evidence>
<proteinExistence type="inferred from homology"/>
<comment type="caution">
    <text evidence="10">The sequence shown here is derived from an EMBL/GenBank/DDBJ whole genome shotgun (WGS) entry which is preliminary data.</text>
</comment>
<gene>
    <name evidence="8" type="primary">atpE</name>
    <name evidence="10" type="ORF">C7391_1367</name>
</gene>
<dbReference type="GO" id="GO:0046933">
    <property type="term" value="F:proton-transporting ATP synthase activity, rotational mechanism"/>
    <property type="evidence" value="ECO:0007669"/>
    <property type="project" value="UniProtKB-UniRule"/>
</dbReference>
<keyword evidence="6 8" id="KW-0472">Membrane</keyword>
<comment type="function">
    <text evidence="8">Component of the A-type ATP synthase that produces ATP from ADP in the presence of a proton gradient across the membrane.</text>
</comment>